<evidence type="ECO:0000313" key="8">
    <source>
        <dbReference type="Proteomes" id="UP000003856"/>
    </source>
</evidence>
<evidence type="ECO:0000256" key="4">
    <source>
        <dbReference type="ARBA" id="ARBA00023125"/>
    </source>
</evidence>
<sequence>MQVETELRDRGVRDIFIACVHGLKDFPDAVKAVFPKAVVQLCIVHMCCATARTTSTGNAGRM</sequence>
<keyword evidence="8" id="KW-1185">Reference proteome</keyword>
<evidence type="ECO:0000256" key="6">
    <source>
        <dbReference type="RuleBase" id="RU365089"/>
    </source>
</evidence>
<dbReference type="InterPro" id="IPR001207">
    <property type="entry name" value="Transposase_mutator"/>
</dbReference>
<keyword evidence="4 6" id="KW-0238">DNA-binding</keyword>
<evidence type="ECO:0000256" key="3">
    <source>
        <dbReference type="ARBA" id="ARBA00022578"/>
    </source>
</evidence>
<keyword evidence="6" id="KW-0814">Transposable element</keyword>
<dbReference type="Proteomes" id="UP000003856">
    <property type="component" value="Unassembled WGS sequence"/>
</dbReference>
<reference evidence="7 8" key="1">
    <citation type="submission" date="2009-05" db="EMBL/GenBank/DDBJ databases">
        <title>The draft genome of Acidovorax delafieldii 2AN.</title>
        <authorList>
            <consortium name="US DOE Joint Genome Institute (JGI-PGF)"/>
            <person name="Lucas S."/>
            <person name="Copeland A."/>
            <person name="Lapidus A."/>
            <person name="Glavina del Rio T."/>
            <person name="Tice H."/>
            <person name="Bruce D."/>
            <person name="Goodwin L."/>
            <person name="Pitluck S."/>
            <person name="Larimer F."/>
            <person name="Land M.L."/>
            <person name="Hauser L."/>
            <person name="Shelobolina E.S."/>
            <person name="Picardal F."/>
            <person name="Roden E."/>
            <person name="Emerson D."/>
        </authorList>
    </citation>
    <scope>NUCLEOTIDE SEQUENCE [LARGE SCALE GENOMIC DNA]</scope>
    <source>
        <strain evidence="7 8">2AN</strain>
    </source>
</reference>
<gene>
    <name evidence="7" type="ORF">AcdelDRAFT_0382</name>
</gene>
<accession>C5T0F2</accession>
<comment type="similarity">
    <text evidence="2 6">Belongs to the transposase mutator family.</text>
</comment>
<keyword evidence="3 6" id="KW-0815">Transposition</keyword>
<name>C5T0F2_ACIDE</name>
<organism evidence="7 8">
    <name type="scientific">Acidovorax delafieldii 2AN</name>
    <dbReference type="NCBI Taxonomy" id="573060"/>
    <lineage>
        <taxon>Bacteria</taxon>
        <taxon>Pseudomonadati</taxon>
        <taxon>Pseudomonadota</taxon>
        <taxon>Betaproteobacteria</taxon>
        <taxon>Burkholderiales</taxon>
        <taxon>Comamonadaceae</taxon>
        <taxon>Acidovorax</taxon>
    </lineage>
</organism>
<dbReference type="PANTHER" id="PTHR33217">
    <property type="entry name" value="TRANSPOSASE FOR INSERTION SEQUENCE ELEMENT IS1081"/>
    <property type="match status" value="1"/>
</dbReference>
<comment type="function">
    <text evidence="1 6">Required for the transposition of the insertion element.</text>
</comment>
<evidence type="ECO:0000256" key="1">
    <source>
        <dbReference type="ARBA" id="ARBA00002190"/>
    </source>
</evidence>
<protein>
    <recommendedName>
        <fullName evidence="6">Mutator family transposase</fullName>
    </recommendedName>
</protein>
<proteinExistence type="inferred from homology"/>
<dbReference type="EMBL" id="ACQT01000004">
    <property type="protein sequence ID" value="EER62105.1"/>
    <property type="molecule type" value="Genomic_DNA"/>
</dbReference>
<comment type="caution">
    <text evidence="7">The sequence shown here is derived from an EMBL/GenBank/DDBJ whole genome shotgun (WGS) entry which is preliminary data.</text>
</comment>
<dbReference type="AlphaFoldDB" id="C5T0F2"/>
<keyword evidence="5 6" id="KW-0233">DNA recombination</keyword>
<dbReference type="PATRIC" id="fig|573060.9.peg.4895"/>
<dbReference type="PANTHER" id="PTHR33217:SF8">
    <property type="entry name" value="MUTATOR FAMILY TRANSPOSASE"/>
    <property type="match status" value="1"/>
</dbReference>
<dbReference type="GO" id="GO:0004803">
    <property type="term" value="F:transposase activity"/>
    <property type="evidence" value="ECO:0007669"/>
    <property type="project" value="UniProtKB-UniRule"/>
</dbReference>
<evidence type="ECO:0000256" key="2">
    <source>
        <dbReference type="ARBA" id="ARBA00010961"/>
    </source>
</evidence>
<dbReference type="GO" id="GO:0006313">
    <property type="term" value="P:DNA transposition"/>
    <property type="evidence" value="ECO:0007669"/>
    <property type="project" value="UniProtKB-UniRule"/>
</dbReference>
<dbReference type="Pfam" id="PF00872">
    <property type="entry name" value="Transposase_mut"/>
    <property type="match status" value="1"/>
</dbReference>
<evidence type="ECO:0000256" key="5">
    <source>
        <dbReference type="ARBA" id="ARBA00023172"/>
    </source>
</evidence>
<evidence type="ECO:0000313" key="7">
    <source>
        <dbReference type="EMBL" id="EER62105.1"/>
    </source>
</evidence>
<dbReference type="GO" id="GO:0003677">
    <property type="term" value="F:DNA binding"/>
    <property type="evidence" value="ECO:0007669"/>
    <property type="project" value="UniProtKB-UniRule"/>
</dbReference>